<name>A0ABQ1VQK3_9BACL</name>
<organism evidence="1 2">
    <name type="scientific">Paenibacillus aceti</name>
    <dbReference type="NCBI Taxonomy" id="1820010"/>
    <lineage>
        <taxon>Bacteria</taxon>
        <taxon>Bacillati</taxon>
        <taxon>Bacillota</taxon>
        <taxon>Bacilli</taxon>
        <taxon>Bacillales</taxon>
        <taxon>Paenibacillaceae</taxon>
        <taxon>Paenibacillus</taxon>
    </lineage>
</organism>
<gene>
    <name evidence="1" type="ORF">GCM10010913_05460</name>
</gene>
<keyword evidence="2" id="KW-1185">Reference proteome</keyword>
<proteinExistence type="predicted"/>
<dbReference type="EMBL" id="BMIW01000003">
    <property type="protein sequence ID" value="GGF86883.1"/>
    <property type="molecule type" value="Genomic_DNA"/>
</dbReference>
<comment type="caution">
    <text evidence="1">The sequence shown here is derived from an EMBL/GenBank/DDBJ whole genome shotgun (WGS) entry which is preliminary data.</text>
</comment>
<sequence>MGDKLIDAIYNTLKRDEQFMAFFGLTPSSPSESIVRRMVKGIEPDKAITSQDVPMMLIYLKPGRFSRNYLVYEGKFILDIYGKNSNQAKQIADRVFELFHDKHIRDKNFMSSRCFLAYADYFATGISGVKGYESIFDVNYHRIN</sequence>
<reference evidence="2" key="1">
    <citation type="journal article" date="2019" name="Int. J. Syst. Evol. Microbiol.">
        <title>The Global Catalogue of Microorganisms (GCM) 10K type strain sequencing project: providing services to taxonomists for standard genome sequencing and annotation.</title>
        <authorList>
            <consortium name="The Broad Institute Genomics Platform"/>
            <consortium name="The Broad Institute Genome Sequencing Center for Infectious Disease"/>
            <person name="Wu L."/>
            <person name="Ma J."/>
        </authorList>
    </citation>
    <scope>NUCLEOTIDE SEQUENCE [LARGE SCALE GENOMIC DNA]</scope>
    <source>
        <strain evidence="2">CGMCC 1.15420</strain>
    </source>
</reference>
<accession>A0ABQ1VQK3</accession>
<evidence type="ECO:0008006" key="3">
    <source>
        <dbReference type="Google" id="ProtNLM"/>
    </source>
</evidence>
<protein>
    <recommendedName>
        <fullName evidence="3">DUF3168 domain-containing protein</fullName>
    </recommendedName>
</protein>
<evidence type="ECO:0000313" key="1">
    <source>
        <dbReference type="EMBL" id="GGF86883.1"/>
    </source>
</evidence>
<dbReference type="Proteomes" id="UP000608420">
    <property type="component" value="Unassembled WGS sequence"/>
</dbReference>
<evidence type="ECO:0000313" key="2">
    <source>
        <dbReference type="Proteomes" id="UP000608420"/>
    </source>
</evidence>
<dbReference type="RefSeq" id="WP_120462531.1">
    <property type="nucleotide sequence ID" value="NZ_BMIW01000003.1"/>
</dbReference>